<dbReference type="GeneID" id="8574787"/>
<keyword evidence="3" id="KW-1185">Reference proteome</keyword>
<reference evidence="2 3" key="1">
    <citation type="journal article" date="2003" name="PLoS Biol.">
        <title>The genome sequence of Caenorhabditis briggsae: a platform for comparative genomics.</title>
        <authorList>
            <person name="Stein L.D."/>
            <person name="Bao Z."/>
            <person name="Blasiar D."/>
            <person name="Blumenthal T."/>
            <person name="Brent M.R."/>
            <person name="Chen N."/>
            <person name="Chinwalla A."/>
            <person name="Clarke L."/>
            <person name="Clee C."/>
            <person name="Coghlan A."/>
            <person name="Coulson A."/>
            <person name="D'Eustachio P."/>
            <person name="Fitch D.H."/>
            <person name="Fulton L.A."/>
            <person name="Fulton R.E."/>
            <person name="Griffiths-Jones S."/>
            <person name="Harris T.W."/>
            <person name="Hillier L.W."/>
            <person name="Kamath R."/>
            <person name="Kuwabara P.E."/>
            <person name="Mardis E.R."/>
            <person name="Marra M.A."/>
            <person name="Miner T.L."/>
            <person name="Minx P."/>
            <person name="Mullikin J.C."/>
            <person name="Plumb R.W."/>
            <person name="Rogers J."/>
            <person name="Schein J.E."/>
            <person name="Sohrmann M."/>
            <person name="Spieth J."/>
            <person name="Stajich J.E."/>
            <person name="Wei C."/>
            <person name="Willey D."/>
            <person name="Wilson R.K."/>
            <person name="Durbin R."/>
            <person name="Waterston R.H."/>
        </authorList>
    </citation>
    <scope>NUCLEOTIDE SEQUENCE [LARGE SCALE GENOMIC DNA]</scope>
    <source>
        <strain evidence="2 3">AF16</strain>
    </source>
</reference>
<organism evidence="2 3">
    <name type="scientific">Caenorhabditis briggsae</name>
    <dbReference type="NCBI Taxonomy" id="6238"/>
    <lineage>
        <taxon>Eukaryota</taxon>
        <taxon>Metazoa</taxon>
        <taxon>Ecdysozoa</taxon>
        <taxon>Nematoda</taxon>
        <taxon>Chromadorea</taxon>
        <taxon>Rhabditida</taxon>
        <taxon>Rhabditina</taxon>
        <taxon>Rhabditomorpha</taxon>
        <taxon>Rhabditoidea</taxon>
        <taxon>Rhabditidae</taxon>
        <taxon>Peloderinae</taxon>
        <taxon>Caenorhabditis</taxon>
    </lineage>
</organism>
<evidence type="ECO:0000259" key="1">
    <source>
        <dbReference type="Pfam" id="PF01827"/>
    </source>
</evidence>
<dbReference type="InterPro" id="IPR002900">
    <property type="entry name" value="DUF38/FTH_CAE_spp"/>
</dbReference>
<reference evidence="2 3" key="2">
    <citation type="journal article" date="2011" name="PLoS Genet.">
        <title>Caenorhabditis briggsae recombinant inbred line genotypes reveal inter-strain incompatibility and the evolution of recombination.</title>
        <authorList>
            <person name="Ross J.A."/>
            <person name="Koboldt D.C."/>
            <person name="Staisch J.E."/>
            <person name="Chamberlin H.M."/>
            <person name="Gupta B.P."/>
            <person name="Miller R.D."/>
            <person name="Baird S.E."/>
            <person name="Haag E.S."/>
        </authorList>
    </citation>
    <scope>NUCLEOTIDE SEQUENCE [LARGE SCALE GENOMIC DNA]</scope>
    <source>
        <strain evidence="2 3">AF16</strain>
    </source>
</reference>
<protein>
    <submittedName>
        <fullName evidence="2">Protein CBG22578</fullName>
    </submittedName>
</protein>
<name>A8Y2M3_CAEBR</name>
<dbReference type="KEGG" id="cbr:CBG_22578"/>
<evidence type="ECO:0000313" key="2">
    <source>
        <dbReference type="EMBL" id="CAP39147.2"/>
    </source>
</evidence>
<dbReference type="Pfam" id="PF01827">
    <property type="entry name" value="FTH"/>
    <property type="match status" value="1"/>
</dbReference>
<dbReference type="Proteomes" id="UP000008549">
    <property type="component" value="Unassembled WGS sequence"/>
</dbReference>
<evidence type="ECO:0000313" key="3">
    <source>
        <dbReference type="Proteomes" id="UP000008549"/>
    </source>
</evidence>
<dbReference type="EMBL" id="HE600984">
    <property type="protein sequence ID" value="CAP39147.2"/>
    <property type="molecule type" value="Genomic_DNA"/>
</dbReference>
<dbReference type="RefSeq" id="XP_045097609.1">
    <property type="nucleotide sequence ID" value="XM_045244989.1"/>
</dbReference>
<dbReference type="InParanoid" id="A8Y2M3"/>
<proteinExistence type="predicted"/>
<dbReference type="HOGENOM" id="CLU_1391368_0_0_1"/>
<dbReference type="AlphaFoldDB" id="A8Y2M3"/>
<dbReference type="CTD" id="8574787"/>
<gene>
    <name evidence="2" type="ORF">CBG22578</name>
    <name evidence="2" type="ORF">CBG_22578</name>
</gene>
<accession>A8Y2M3</accession>
<feature type="domain" description="DUF38" evidence="1">
    <location>
        <begin position="82"/>
        <end position="155"/>
    </location>
</feature>
<sequence>MCEKMEKLKLPIDKLKVNIGIESIEVVIFCREYPMEIKYQGKEYKACDIFFLMKHPDLKLKKLAFRIAEYDRFIDVTMQTLIEFNFEKVYETEQWKKAFLFEDYNGLVSKDWANLVHFETISLKSLDQNDLRNLLNYIPKKATFKVVVDNLEIEDVKAVFRNSGKFDKNPESPEFDFPFKFYRELGDGRVLVRKQN</sequence>